<dbReference type="EMBL" id="MJEQ01037189">
    <property type="protein sequence ID" value="OIT00436.1"/>
    <property type="molecule type" value="Genomic_DNA"/>
</dbReference>
<evidence type="ECO:0000256" key="1">
    <source>
        <dbReference type="SAM" id="MobiDB-lite"/>
    </source>
</evidence>
<name>A0A1J6I7L3_NICAT</name>
<feature type="compositionally biased region" description="Basic and acidic residues" evidence="1">
    <location>
        <begin position="361"/>
        <end position="374"/>
    </location>
</feature>
<evidence type="ECO:0000313" key="3">
    <source>
        <dbReference type="Proteomes" id="UP000187609"/>
    </source>
</evidence>
<organism evidence="2 3">
    <name type="scientific">Nicotiana attenuata</name>
    <name type="common">Coyote tobacco</name>
    <dbReference type="NCBI Taxonomy" id="49451"/>
    <lineage>
        <taxon>Eukaryota</taxon>
        <taxon>Viridiplantae</taxon>
        <taxon>Streptophyta</taxon>
        <taxon>Embryophyta</taxon>
        <taxon>Tracheophyta</taxon>
        <taxon>Spermatophyta</taxon>
        <taxon>Magnoliopsida</taxon>
        <taxon>eudicotyledons</taxon>
        <taxon>Gunneridae</taxon>
        <taxon>Pentapetalae</taxon>
        <taxon>asterids</taxon>
        <taxon>lamiids</taxon>
        <taxon>Solanales</taxon>
        <taxon>Solanaceae</taxon>
        <taxon>Nicotianoideae</taxon>
        <taxon>Nicotianeae</taxon>
        <taxon>Nicotiana</taxon>
    </lineage>
</organism>
<dbReference type="AlphaFoldDB" id="A0A1J6I7L3"/>
<keyword evidence="3" id="KW-1185">Reference proteome</keyword>
<comment type="caution">
    <text evidence="2">The sequence shown here is derived from an EMBL/GenBank/DDBJ whole genome shotgun (WGS) entry which is preliminary data.</text>
</comment>
<accession>A0A1J6I7L3</accession>
<proteinExistence type="predicted"/>
<reference evidence="2" key="1">
    <citation type="submission" date="2016-11" db="EMBL/GenBank/DDBJ databases">
        <title>The genome of Nicotiana attenuata.</title>
        <authorList>
            <person name="Xu S."/>
            <person name="Brockmoeller T."/>
            <person name="Gaquerel E."/>
            <person name="Navarro A."/>
            <person name="Kuhl H."/>
            <person name="Gase K."/>
            <person name="Ling Z."/>
            <person name="Zhou W."/>
            <person name="Kreitzer C."/>
            <person name="Stanke M."/>
            <person name="Tang H."/>
            <person name="Lyons E."/>
            <person name="Pandey P."/>
            <person name="Pandey S.P."/>
            <person name="Timmermann B."/>
            <person name="Baldwin I.T."/>
        </authorList>
    </citation>
    <scope>NUCLEOTIDE SEQUENCE [LARGE SCALE GENOMIC DNA]</scope>
    <source>
        <strain evidence="2">UT</strain>
    </source>
</reference>
<sequence length="637" mass="68801">MEERQQFAVEEGLHQAVVLKLSPRAPDLQVLRTLLPKIIDIGVQQLRLHHDGMQGDVIVTNVVQQREDRVAALMIDKGPPTVLKGLVQWDATKKTVEQARDIPATTALERLNSALQFKTEAAAVRNALGGQVADGDVTGGKNMTDAGYKAGKSGEIAAQFTAVVQQTTLSNSQVLRAANDPASPTLAQLDKAVDSGLQNGSKLDGVGDHANIISKTVGVKQQLDVNERTGIQRQISSAVQEEIGVDHPTVTGIESVEKPVAEQVIAGAQTASLQAKTTGALKEGVDATKDWAVVNRSPNRKVASSHKNLQSAAETFMCTNSFDALANAQEHGGKEAGKSLEIVDGKSVSQAGQNSSPSSGKHPDSSSSKRDKGSENGNEIARMNNEDNLQLNLNPMQVFTGNHSPVPIMQLDKAEVENITGYNVGLNTSNTHIPSNDTTTFSEDSVHPANMLQEQSILSSAVSKYSWADQAEMFPPSEQQKFQKITAVELESCKQSGGISNKALISDHDRALLDALGSPKPHKSAFSSGSKTTAQKLKFPGAKRHEPGSAKRLKRHEPLWMLIQEEANQKLETNLRVAITEEDKLIESCPEEATTTGDFSPKLSEKKELEEPWWPEYPLEESWMAGGWYELSGIALK</sequence>
<gene>
    <name evidence="2" type="ORF">A4A49_21314</name>
</gene>
<dbReference type="Gramene" id="OIT00436">
    <property type="protein sequence ID" value="OIT00436"/>
    <property type="gene ID" value="A4A49_21314"/>
</dbReference>
<evidence type="ECO:0000313" key="2">
    <source>
        <dbReference type="EMBL" id="OIT00436.1"/>
    </source>
</evidence>
<dbReference type="Proteomes" id="UP000187609">
    <property type="component" value="Unassembled WGS sequence"/>
</dbReference>
<protein>
    <submittedName>
        <fullName evidence="2">Uncharacterized protein</fullName>
    </submittedName>
</protein>
<feature type="compositionally biased region" description="Polar residues" evidence="1">
    <location>
        <begin position="525"/>
        <end position="535"/>
    </location>
</feature>
<feature type="region of interest" description="Disordered" evidence="1">
    <location>
        <begin position="516"/>
        <end position="551"/>
    </location>
</feature>
<feature type="region of interest" description="Disordered" evidence="1">
    <location>
        <begin position="347"/>
        <end position="380"/>
    </location>
</feature>